<protein>
    <submittedName>
        <fullName evidence="4">Dehydrogenase</fullName>
    </submittedName>
</protein>
<evidence type="ECO:0000313" key="5">
    <source>
        <dbReference type="Proteomes" id="UP000679992"/>
    </source>
</evidence>
<name>A0ABQ4M7H8_9BACL</name>
<dbReference type="EMBL" id="BOSL01000002">
    <property type="protein sequence ID" value="GIP51948.1"/>
    <property type="molecule type" value="Genomic_DNA"/>
</dbReference>
<dbReference type="InterPro" id="IPR036291">
    <property type="entry name" value="NAD(P)-bd_dom_sf"/>
</dbReference>
<keyword evidence="5" id="KW-1185">Reference proteome</keyword>
<feature type="domain" description="Gfo/Idh/MocA-like oxidoreductase N-terminal" evidence="2">
    <location>
        <begin position="5"/>
        <end position="119"/>
    </location>
</feature>
<evidence type="ECO:0000259" key="2">
    <source>
        <dbReference type="Pfam" id="PF01408"/>
    </source>
</evidence>
<reference evidence="4 5" key="1">
    <citation type="submission" date="2021-03" db="EMBL/GenBank/DDBJ databases">
        <title>Antimicrobial resistance genes in bacteria isolated from Japanese honey, and their potential for conferring macrolide and lincosamide resistance in the American foulbrood pathogen Paenibacillus larvae.</title>
        <authorList>
            <person name="Okamoto M."/>
            <person name="Kumagai M."/>
            <person name="Kanamori H."/>
            <person name="Takamatsu D."/>
        </authorList>
    </citation>
    <scope>NUCLEOTIDE SEQUENCE [LARGE SCALE GENOMIC DNA]</scope>
    <source>
        <strain evidence="4 5">J42TS3</strain>
    </source>
</reference>
<comment type="caution">
    <text evidence="4">The sequence shown here is derived from an EMBL/GenBank/DDBJ whole genome shotgun (WGS) entry which is preliminary data.</text>
</comment>
<evidence type="ECO:0000256" key="1">
    <source>
        <dbReference type="ARBA" id="ARBA00023002"/>
    </source>
</evidence>
<dbReference type="SUPFAM" id="SSF55347">
    <property type="entry name" value="Glyceraldehyde-3-phosphate dehydrogenase-like, C-terminal domain"/>
    <property type="match status" value="1"/>
</dbReference>
<evidence type="ECO:0000313" key="4">
    <source>
        <dbReference type="EMBL" id="GIP51948.1"/>
    </source>
</evidence>
<proteinExistence type="predicted"/>
<dbReference type="Proteomes" id="UP000679992">
    <property type="component" value="Unassembled WGS sequence"/>
</dbReference>
<dbReference type="Gene3D" id="3.30.360.10">
    <property type="entry name" value="Dihydrodipicolinate Reductase, domain 2"/>
    <property type="match status" value="1"/>
</dbReference>
<organism evidence="4 5">
    <name type="scientific">Paenibacillus vini</name>
    <dbReference type="NCBI Taxonomy" id="1476024"/>
    <lineage>
        <taxon>Bacteria</taxon>
        <taxon>Bacillati</taxon>
        <taxon>Bacillota</taxon>
        <taxon>Bacilli</taxon>
        <taxon>Bacillales</taxon>
        <taxon>Paenibacillaceae</taxon>
        <taxon>Paenibacillus</taxon>
    </lineage>
</organism>
<dbReference type="PANTHER" id="PTHR43818">
    <property type="entry name" value="BCDNA.GH03377"/>
    <property type="match status" value="1"/>
</dbReference>
<dbReference type="InterPro" id="IPR050463">
    <property type="entry name" value="Gfo/Idh/MocA_oxidrdct_glycsds"/>
</dbReference>
<dbReference type="RefSeq" id="WP_213653967.1">
    <property type="nucleotide sequence ID" value="NZ_BOSL01000002.1"/>
</dbReference>
<evidence type="ECO:0000259" key="3">
    <source>
        <dbReference type="Pfam" id="PF22725"/>
    </source>
</evidence>
<sequence length="370" mass="39768">MTKMKLGIIGCGNISPAYLTYLSQSDVIQVHALADLLPEKAKERAEEYGIANVCTVEELLERQDMDLILNLTIPSSHASVNLSALNSGKHVYVEKPLSVSLADARATLDLAASKHLRVGCAPDTFLGAGIETSRRAIQDGWIGKPVAATAFMMGAGPEDWHPNPDFFYAEGGGPMFDMGPYYLTALVQLLGPISRISGSAGSPLPERVIQSGPRAGQSIPVRTATHYSGTLDFVGGAIGTMVMSFDIPGGSTLPWIEIYGTKGTLSLPDPNYFNGEVKVRRHGSQEWEVLAPVLKSGPNERGRGLEDMARAIFEGGEHQASGIVAYHVLEAMHAFEQSSREGRHVELGSAGRLQVDKDGRLVEARAIEMK</sequence>
<feature type="domain" description="GFO/IDH/MocA-like oxidoreductase" evidence="3">
    <location>
        <begin position="132"/>
        <end position="265"/>
    </location>
</feature>
<dbReference type="SUPFAM" id="SSF51735">
    <property type="entry name" value="NAD(P)-binding Rossmann-fold domains"/>
    <property type="match status" value="1"/>
</dbReference>
<gene>
    <name evidence="4" type="ORF">J42TS3_09830</name>
</gene>
<dbReference type="InterPro" id="IPR055170">
    <property type="entry name" value="GFO_IDH_MocA-like_dom"/>
</dbReference>
<accession>A0ABQ4M7H8</accession>
<dbReference type="PANTHER" id="PTHR43818:SF11">
    <property type="entry name" value="BCDNA.GH03377"/>
    <property type="match status" value="1"/>
</dbReference>
<keyword evidence="1" id="KW-0560">Oxidoreductase</keyword>
<dbReference type="Pfam" id="PF01408">
    <property type="entry name" value="GFO_IDH_MocA"/>
    <property type="match status" value="1"/>
</dbReference>
<dbReference type="InterPro" id="IPR000683">
    <property type="entry name" value="Gfo/Idh/MocA-like_OxRdtase_N"/>
</dbReference>
<dbReference type="Pfam" id="PF22725">
    <property type="entry name" value="GFO_IDH_MocA_C3"/>
    <property type="match status" value="1"/>
</dbReference>
<dbReference type="Gene3D" id="3.40.50.720">
    <property type="entry name" value="NAD(P)-binding Rossmann-like Domain"/>
    <property type="match status" value="1"/>
</dbReference>